<name>A0A1Q8QUD2_9FIRM</name>
<gene>
    <name evidence="1" type="ORF">DSOL_2860</name>
</gene>
<evidence type="ECO:0000313" key="2">
    <source>
        <dbReference type="Proteomes" id="UP000186102"/>
    </source>
</evidence>
<evidence type="ECO:0000313" key="1">
    <source>
        <dbReference type="EMBL" id="OLN30973.1"/>
    </source>
</evidence>
<dbReference type="Proteomes" id="UP000186102">
    <property type="component" value="Unassembled WGS sequence"/>
</dbReference>
<sequence length="101" mass="11993">MSNLNFTTIQEINQILTIYRTCISEPFHHNPIILPHGLTAEELSELESVYYTLTLMLYDLRMGDLEKKRIYGNMHDFIKSKYLLTKWLTVTQEFLIPINRN</sequence>
<dbReference type="STRING" id="1888891.DSOL_2860"/>
<dbReference type="EMBL" id="MLBF01000021">
    <property type="protein sequence ID" value="OLN30973.1"/>
    <property type="molecule type" value="Genomic_DNA"/>
</dbReference>
<protein>
    <submittedName>
        <fullName evidence="1">Uncharacterized protein</fullName>
    </submittedName>
</protein>
<accession>A0A1Q8QUD2</accession>
<dbReference type="AlphaFoldDB" id="A0A1Q8QUD2"/>
<organism evidence="1 2">
    <name type="scientific">Desulfosporosinus metallidurans</name>
    <dbReference type="NCBI Taxonomy" id="1888891"/>
    <lineage>
        <taxon>Bacteria</taxon>
        <taxon>Bacillati</taxon>
        <taxon>Bacillota</taxon>
        <taxon>Clostridia</taxon>
        <taxon>Eubacteriales</taxon>
        <taxon>Desulfitobacteriaceae</taxon>
        <taxon>Desulfosporosinus</taxon>
    </lineage>
</organism>
<dbReference type="RefSeq" id="WP_075365415.1">
    <property type="nucleotide sequence ID" value="NZ_MLBF01000021.1"/>
</dbReference>
<keyword evidence="2" id="KW-1185">Reference proteome</keyword>
<proteinExistence type="predicted"/>
<reference evidence="1 2" key="1">
    <citation type="submission" date="2016-09" db="EMBL/GenBank/DDBJ databases">
        <title>Complete genome of Desulfosporosinus sp. OL.</title>
        <authorList>
            <person name="Mardanov A."/>
            <person name="Beletsky A."/>
            <person name="Panova A."/>
            <person name="Karnachuk O."/>
            <person name="Ravin N."/>
        </authorList>
    </citation>
    <scope>NUCLEOTIDE SEQUENCE [LARGE SCALE GENOMIC DNA]</scope>
    <source>
        <strain evidence="1 2">OL</strain>
    </source>
</reference>
<comment type="caution">
    <text evidence="1">The sequence shown here is derived from an EMBL/GenBank/DDBJ whole genome shotgun (WGS) entry which is preliminary data.</text>
</comment>